<dbReference type="AlphaFoldDB" id="A0A821PI56"/>
<comment type="caution">
    <text evidence="1">The sequence shown here is derived from an EMBL/GenBank/DDBJ whole genome shotgun (WGS) entry which is preliminary data.</text>
</comment>
<protein>
    <submittedName>
        <fullName evidence="1">Uncharacterized protein</fullName>
    </submittedName>
</protein>
<sequence length="93" mass="9155">PVGDGGLVPVALPAIVIGGIVDPALVVAIVEPAPVGDGGLVPVALPAIVMGGIVDLATVGGIVDRAAVDDTFVVAVVSLAGNRFFLLIDFDEE</sequence>
<dbReference type="EMBL" id="CAJOBS010002297">
    <property type="protein sequence ID" value="CAF4805440.1"/>
    <property type="molecule type" value="Genomic_DNA"/>
</dbReference>
<evidence type="ECO:0000313" key="2">
    <source>
        <dbReference type="Proteomes" id="UP000663838"/>
    </source>
</evidence>
<proteinExistence type="predicted"/>
<organism evidence="1 2">
    <name type="scientific">Rotaria socialis</name>
    <dbReference type="NCBI Taxonomy" id="392032"/>
    <lineage>
        <taxon>Eukaryota</taxon>
        <taxon>Metazoa</taxon>
        <taxon>Spiralia</taxon>
        <taxon>Gnathifera</taxon>
        <taxon>Rotifera</taxon>
        <taxon>Eurotatoria</taxon>
        <taxon>Bdelloidea</taxon>
        <taxon>Philodinida</taxon>
        <taxon>Philodinidae</taxon>
        <taxon>Rotaria</taxon>
    </lineage>
</organism>
<gene>
    <name evidence="1" type="ORF">TOA249_LOCUS23635</name>
</gene>
<name>A0A821PI56_9BILA</name>
<accession>A0A821PI56</accession>
<feature type="non-terminal residue" evidence="1">
    <location>
        <position position="1"/>
    </location>
</feature>
<evidence type="ECO:0000313" key="1">
    <source>
        <dbReference type="EMBL" id="CAF4805440.1"/>
    </source>
</evidence>
<dbReference type="Proteomes" id="UP000663838">
    <property type="component" value="Unassembled WGS sequence"/>
</dbReference>
<reference evidence="1" key="1">
    <citation type="submission" date="2021-02" db="EMBL/GenBank/DDBJ databases">
        <authorList>
            <person name="Nowell W R."/>
        </authorList>
    </citation>
    <scope>NUCLEOTIDE SEQUENCE</scope>
</reference>